<dbReference type="SMART" id="SM00490">
    <property type="entry name" value="HELICc"/>
    <property type="match status" value="1"/>
</dbReference>
<dbReference type="Pfam" id="PF00271">
    <property type="entry name" value="Helicase_C"/>
    <property type="match status" value="1"/>
</dbReference>
<evidence type="ECO:0000256" key="10">
    <source>
        <dbReference type="ARBA" id="ARBA00048988"/>
    </source>
</evidence>
<evidence type="ECO:0000256" key="11">
    <source>
        <dbReference type="SAM" id="MobiDB-lite"/>
    </source>
</evidence>
<dbReference type="InterPro" id="IPR036388">
    <property type="entry name" value="WH-like_DNA-bd_sf"/>
</dbReference>
<dbReference type="OrthoDB" id="5575at2759"/>
<keyword evidence="15" id="KW-1185">Reference proteome</keyword>
<dbReference type="GO" id="GO:0007131">
    <property type="term" value="P:reciprocal meiotic recombination"/>
    <property type="evidence" value="ECO:0007669"/>
    <property type="project" value="UniProtKB-ARBA"/>
</dbReference>
<organism evidence="14 15">
    <name type="scientific">Choiromyces venosus 120613-1</name>
    <dbReference type="NCBI Taxonomy" id="1336337"/>
    <lineage>
        <taxon>Eukaryota</taxon>
        <taxon>Fungi</taxon>
        <taxon>Dikarya</taxon>
        <taxon>Ascomycota</taxon>
        <taxon>Pezizomycotina</taxon>
        <taxon>Pezizomycetes</taxon>
        <taxon>Pezizales</taxon>
        <taxon>Tuberaceae</taxon>
        <taxon>Choiromyces</taxon>
    </lineage>
</organism>
<dbReference type="GO" id="GO:0005524">
    <property type="term" value="F:ATP binding"/>
    <property type="evidence" value="ECO:0007669"/>
    <property type="project" value="UniProtKB-KW"/>
</dbReference>
<dbReference type="SMART" id="SM00973">
    <property type="entry name" value="Sec63"/>
    <property type="match status" value="1"/>
</dbReference>
<dbReference type="PROSITE" id="PS51194">
    <property type="entry name" value="HELICASE_CTER"/>
    <property type="match status" value="1"/>
</dbReference>
<feature type="compositionally biased region" description="Polar residues" evidence="11">
    <location>
        <begin position="141"/>
        <end position="169"/>
    </location>
</feature>
<dbReference type="SUPFAM" id="SSF158702">
    <property type="entry name" value="Sec63 N-terminal domain-like"/>
    <property type="match status" value="1"/>
</dbReference>
<dbReference type="CDD" id="cd18795">
    <property type="entry name" value="SF2_C_Ski2"/>
    <property type="match status" value="1"/>
</dbReference>
<feature type="region of interest" description="Disordered" evidence="11">
    <location>
        <begin position="1470"/>
        <end position="1494"/>
    </location>
</feature>
<dbReference type="Proteomes" id="UP000276215">
    <property type="component" value="Unassembled WGS sequence"/>
</dbReference>
<dbReference type="GO" id="GO:0003676">
    <property type="term" value="F:nucleic acid binding"/>
    <property type="evidence" value="ECO:0007669"/>
    <property type="project" value="InterPro"/>
</dbReference>
<dbReference type="GO" id="GO:0016787">
    <property type="term" value="F:hydrolase activity"/>
    <property type="evidence" value="ECO:0007669"/>
    <property type="project" value="UniProtKB-KW"/>
</dbReference>
<dbReference type="Gene3D" id="1.10.10.10">
    <property type="entry name" value="Winged helix-like DNA-binding domain superfamily/Winged helix DNA-binding domain"/>
    <property type="match status" value="1"/>
</dbReference>
<keyword evidence="2" id="KW-0547">Nucleotide-binding</keyword>
<dbReference type="FunFam" id="1.10.3380.10:FF:000012">
    <property type="entry name" value="DEAD/DEAH box DNA helicase"/>
    <property type="match status" value="1"/>
</dbReference>
<evidence type="ECO:0000256" key="6">
    <source>
        <dbReference type="ARBA" id="ARBA00023235"/>
    </source>
</evidence>
<dbReference type="Gene3D" id="3.40.50.300">
    <property type="entry name" value="P-loop containing nucleotide triphosphate hydrolases"/>
    <property type="match status" value="2"/>
</dbReference>
<dbReference type="FunFam" id="3.40.50.300:FF:001076">
    <property type="entry name" value="ATP-dependent DNA helicase MER3"/>
    <property type="match status" value="1"/>
</dbReference>
<evidence type="ECO:0000259" key="13">
    <source>
        <dbReference type="PROSITE" id="PS51194"/>
    </source>
</evidence>
<protein>
    <recommendedName>
        <fullName evidence="9">DNA 3'-5' helicase</fullName>
        <ecNumber evidence="9">5.6.2.4</ecNumber>
    </recommendedName>
</protein>
<dbReference type="GO" id="GO:0043138">
    <property type="term" value="F:3'-5' DNA helicase activity"/>
    <property type="evidence" value="ECO:0007669"/>
    <property type="project" value="UniProtKB-EC"/>
</dbReference>
<keyword evidence="7" id="KW-0469">Meiosis</keyword>
<dbReference type="FunFam" id="1.10.10.10:FF:000012">
    <property type="entry name" value="U5 small nuclear ribonucleoprotein helicase"/>
    <property type="match status" value="1"/>
</dbReference>
<dbReference type="InterPro" id="IPR052247">
    <property type="entry name" value="Meiotic_Crossover_Helicase"/>
</dbReference>
<feature type="region of interest" description="Disordered" evidence="11">
    <location>
        <begin position="71"/>
        <end position="174"/>
    </location>
</feature>
<reference evidence="14 15" key="1">
    <citation type="journal article" date="2018" name="Nat. Ecol. Evol.">
        <title>Pezizomycetes genomes reveal the molecular basis of ectomycorrhizal truffle lifestyle.</title>
        <authorList>
            <person name="Murat C."/>
            <person name="Payen T."/>
            <person name="Noel B."/>
            <person name="Kuo A."/>
            <person name="Morin E."/>
            <person name="Chen J."/>
            <person name="Kohler A."/>
            <person name="Krizsan K."/>
            <person name="Balestrini R."/>
            <person name="Da Silva C."/>
            <person name="Montanini B."/>
            <person name="Hainaut M."/>
            <person name="Levati E."/>
            <person name="Barry K.W."/>
            <person name="Belfiori B."/>
            <person name="Cichocki N."/>
            <person name="Clum A."/>
            <person name="Dockter R.B."/>
            <person name="Fauchery L."/>
            <person name="Guy J."/>
            <person name="Iotti M."/>
            <person name="Le Tacon F."/>
            <person name="Lindquist E.A."/>
            <person name="Lipzen A."/>
            <person name="Malagnac F."/>
            <person name="Mello A."/>
            <person name="Molinier V."/>
            <person name="Miyauchi S."/>
            <person name="Poulain J."/>
            <person name="Riccioni C."/>
            <person name="Rubini A."/>
            <person name="Sitrit Y."/>
            <person name="Splivallo R."/>
            <person name="Traeger S."/>
            <person name="Wang M."/>
            <person name="Zifcakova L."/>
            <person name="Wipf D."/>
            <person name="Zambonelli A."/>
            <person name="Paolocci F."/>
            <person name="Nowrousian M."/>
            <person name="Ottonello S."/>
            <person name="Baldrian P."/>
            <person name="Spatafora J.W."/>
            <person name="Henrissat B."/>
            <person name="Nagy L.G."/>
            <person name="Aury J.M."/>
            <person name="Wincker P."/>
            <person name="Grigoriev I.V."/>
            <person name="Bonfante P."/>
            <person name="Martin F.M."/>
        </authorList>
    </citation>
    <scope>NUCLEOTIDE SEQUENCE [LARGE SCALE GENOMIC DNA]</scope>
    <source>
        <strain evidence="14 15">120613-1</strain>
    </source>
</reference>
<evidence type="ECO:0000313" key="15">
    <source>
        <dbReference type="Proteomes" id="UP000276215"/>
    </source>
</evidence>
<dbReference type="InterPro" id="IPR001650">
    <property type="entry name" value="Helicase_C-like"/>
</dbReference>
<evidence type="ECO:0000313" key="14">
    <source>
        <dbReference type="EMBL" id="RPB03926.1"/>
    </source>
</evidence>
<comment type="catalytic activity">
    <reaction evidence="10">
        <text>ATP + H2O = ADP + phosphate + H(+)</text>
        <dbReference type="Rhea" id="RHEA:13065"/>
        <dbReference type="ChEBI" id="CHEBI:15377"/>
        <dbReference type="ChEBI" id="CHEBI:15378"/>
        <dbReference type="ChEBI" id="CHEBI:30616"/>
        <dbReference type="ChEBI" id="CHEBI:43474"/>
        <dbReference type="ChEBI" id="CHEBI:456216"/>
        <dbReference type="EC" id="5.6.2.4"/>
    </reaction>
</comment>
<proteinExistence type="inferred from homology"/>
<dbReference type="SUPFAM" id="SSF52540">
    <property type="entry name" value="P-loop containing nucleoside triphosphate hydrolases"/>
    <property type="match status" value="1"/>
</dbReference>
<evidence type="ECO:0000256" key="1">
    <source>
        <dbReference type="ARBA" id="ARBA00010140"/>
    </source>
</evidence>
<dbReference type="InterPro" id="IPR036390">
    <property type="entry name" value="WH_DNA-bd_sf"/>
</dbReference>
<evidence type="ECO:0000259" key="12">
    <source>
        <dbReference type="PROSITE" id="PS51192"/>
    </source>
</evidence>
<dbReference type="STRING" id="1336337.A0A3N4JZZ2"/>
<gene>
    <name evidence="14" type="ORF">L873DRAFT_1668169</name>
</gene>
<sequence>MDDLFNELMGVLGDEAPVVNTRRPHDADYSPQEPRLSFEFSPQSQEHSRHWPMQSWEDMNRYSASQQAVDAGRRRVEMRSPDTLGRGNSLSFNSERAPAGRSIDEHPPQHGERVSSHRDGGRRNPTWENVGLSGALLPGNPSFSRNSGSSPPTEASWEIPNNQPRQISTPRAPRRQLGIRAVGDPIRSRFKPPLRAAPVAQISSPPSGTITFSHAPPLVQGVSLLSVNTLPDKYRGLFKFPLFNAVQSKCFPLVYESDDNVVLSSPTGSGKTAILELAICRLSVKMQPGSYKIVYQAPTKALCSERKQDWEKKFSTIGLTCMELTGDTQQSQLRNVKNGDIIVTTPEKWDSMTRRWEDHKKLLEMVRLFLIDEVHILKEDRGATLEVVVSRMKSIGSDVRFIALSATVPNSSDIAEWLGKSSSIPQSPAHDQRFGEEFRPVKLQKFVYGYQSPGNDFVFDKKLDRALPEVIQKHSARKPIMVFCMTRSMCISTAKVLAQYWSAVKLADKMWPTPTIQFPFKDKDLHATGTCGVAFHHAGLDQNDRALVERLFLEGHLSVICCTSTLAVGVNLPAHLVVIKNTTTWSNGGPKEYVDLEVMQMLGRAGRPQFDDTGVAVIMTRREHRVRYERMVSGTEILESCLHENLVEHMNAEIGLGTIINAESAKKWLRSTFLYVRLKKNPSHYRIAGERATQDIEERLEEICERNIKLLTEEGLVLIESGPLRCSELGHAMARYYVKFGTMKTILQLQERAGLSDVLIALSSAEEFREIRFRSGEKGLYKELNKSPGMRFPVKGDLCNNSHKVQLVIQFEIGMVEFPTEVGFQKYKTSLLQDKALVFQHCHRVIRCIIDCKIYSKDATTMKAALELGRSLKAKAWENSPSQLRQIEGFGPVAIKKLVNAGIRNLEMLARFESHKIETMLSRNPPFGTNVLKIAQSVPLLKVVCSQISASGNGKDPVKLIFKAELGFLNSRPPERFRGNLLFANFFAERSDGLLVDFRRLPVPKLDGGKTVQFKVDLETAEQTVLCHLVCEDIVGTIKTHELKPFVDVGLFSRKAILSPPQAAPDEAICPISVSHVGGEEEYGDAEFIAAVEDLDFSHIGGLGESLTDQTRLNTAANARMLSVNTPGTRDIAVSEETESQKPYQLPNGNWACKHKCGDKSKCKHFCCREGLENRPKPIKSTKGTVAVKVSIVPGTKPAEKGSNGPENTGWQALPYLRQGNPMPTGARVNKDNSNSLPPPKPERQLSTEMARLKKLHEAHGGEIVSKVKRISTTSVFSQGKHASESASRKTHGERLSDDDDGLPTLERLLREGTGYKWCPETMTSTPKNGILRRLIAKKSDTESNGVSGVQRIESGFESADIERALAANEAYSTGPPVPEITKFKDETVYSKERILYPPITSMDDSRNQPATQVDIIPKMEKFAKFEDIAHYEDLKPCDVKQEYKVAIPPPAGVQVDRIKKEDYKPIRRDAPVPAKRVKSESEKEYTTRKKPKMADDEDMDYVVMYASQGSIKKEGEIKGEGRVQEGSQEPDFIEDFVIYV</sequence>
<evidence type="ECO:0000256" key="8">
    <source>
        <dbReference type="ARBA" id="ARBA00034617"/>
    </source>
</evidence>
<dbReference type="InterPro" id="IPR027417">
    <property type="entry name" value="P-loop_NTPase"/>
</dbReference>
<evidence type="ECO:0000256" key="4">
    <source>
        <dbReference type="ARBA" id="ARBA00022806"/>
    </source>
</evidence>
<dbReference type="Pfam" id="PF02889">
    <property type="entry name" value="Sec63"/>
    <property type="match status" value="1"/>
</dbReference>
<evidence type="ECO:0000256" key="5">
    <source>
        <dbReference type="ARBA" id="ARBA00022840"/>
    </source>
</evidence>
<dbReference type="PROSITE" id="PS51192">
    <property type="entry name" value="HELICASE_ATP_BIND_1"/>
    <property type="match status" value="1"/>
</dbReference>
<feature type="compositionally biased region" description="Basic and acidic residues" evidence="11">
    <location>
        <begin position="71"/>
        <end position="80"/>
    </location>
</feature>
<feature type="region of interest" description="Disordered" evidence="11">
    <location>
        <begin position="1220"/>
        <end position="1245"/>
    </location>
</feature>
<feature type="region of interest" description="Disordered" evidence="11">
    <location>
        <begin position="16"/>
        <end position="50"/>
    </location>
</feature>
<dbReference type="Gene3D" id="1.10.3380.10">
    <property type="entry name" value="Sec63 N-terminal domain-like domain"/>
    <property type="match status" value="1"/>
</dbReference>
<accession>A0A3N4JZZ2</accession>
<dbReference type="PANTHER" id="PTHR47835">
    <property type="entry name" value="HFM1, ATP DEPENDENT DNA HELICASE HOMOLOG"/>
    <property type="match status" value="1"/>
</dbReference>
<comment type="similarity">
    <text evidence="1">Belongs to the helicase family. SKI2 subfamily.</text>
</comment>
<keyword evidence="4" id="KW-0347">Helicase</keyword>
<dbReference type="InterPro" id="IPR057842">
    <property type="entry name" value="WH_MER3"/>
</dbReference>
<dbReference type="SMART" id="SM00487">
    <property type="entry name" value="DEXDc"/>
    <property type="match status" value="1"/>
</dbReference>
<dbReference type="InterPro" id="IPR011545">
    <property type="entry name" value="DEAD/DEAH_box_helicase_dom"/>
</dbReference>
<evidence type="ECO:0000256" key="7">
    <source>
        <dbReference type="ARBA" id="ARBA00023254"/>
    </source>
</evidence>
<evidence type="ECO:0000256" key="2">
    <source>
        <dbReference type="ARBA" id="ARBA00022741"/>
    </source>
</evidence>
<dbReference type="PANTHER" id="PTHR47835:SF3">
    <property type="entry name" value="HELICASE FOR MEIOSIS 1"/>
    <property type="match status" value="1"/>
</dbReference>
<feature type="domain" description="Helicase C-terminal" evidence="13">
    <location>
        <begin position="462"/>
        <end position="654"/>
    </location>
</feature>
<keyword evidence="3 14" id="KW-0378">Hydrolase</keyword>
<dbReference type="InterPro" id="IPR014001">
    <property type="entry name" value="Helicase_ATP-bd"/>
</dbReference>
<feature type="compositionally biased region" description="Basic and acidic residues" evidence="11">
    <location>
        <begin position="1282"/>
        <end position="1296"/>
    </location>
</feature>
<evidence type="ECO:0000256" key="3">
    <source>
        <dbReference type="ARBA" id="ARBA00022801"/>
    </source>
</evidence>
<keyword evidence="6" id="KW-0413">Isomerase</keyword>
<name>A0A3N4JZZ2_9PEZI</name>
<comment type="catalytic activity">
    <reaction evidence="8">
        <text>Couples ATP hydrolysis with the unwinding of duplex DNA by translocating in the 3'-5' direction.</text>
        <dbReference type="EC" id="5.6.2.4"/>
    </reaction>
</comment>
<dbReference type="Pfam" id="PF00270">
    <property type="entry name" value="DEAD"/>
    <property type="match status" value="1"/>
</dbReference>
<keyword evidence="5" id="KW-0067">ATP-binding</keyword>
<feature type="region of interest" description="Disordered" evidence="11">
    <location>
        <begin position="1276"/>
        <end position="1303"/>
    </location>
</feature>
<feature type="compositionally biased region" description="Basic and acidic residues" evidence="11">
    <location>
        <begin position="1478"/>
        <end position="1488"/>
    </location>
</feature>
<feature type="compositionally biased region" description="Basic and acidic residues" evidence="11">
    <location>
        <begin position="102"/>
        <end position="122"/>
    </location>
</feature>
<evidence type="ECO:0000256" key="9">
    <source>
        <dbReference type="ARBA" id="ARBA00034808"/>
    </source>
</evidence>
<dbReference type="Pfam" id="PF23445">
    <property type="entry name" value="WHD_SNRNP200"/>
    <property type="match status" value="1"/>
</dbReference>
<dbReference type="InterPro" id="IPR004179">
    <property type="entry name" value="Sec63-dom"/>
</dbReference>
<dbReference type="EC" id="5.6.2.4" evidence="9"/>
<feature type="domain" description="Helicase ATP-binding" evidence="12">
    <location>
        <begin position="252"/>
        <end position="426"/>
    </location>
</feature>
<dbReference type="EMBL" id="ML120360">
    <property type="protein sequence ID" value="RPB03926.1"/>
    <property type="molecule type" value="Genomic_DNA"/>
</dbReference>
<dbReference type="SUPFAM" id="SSF46785">
    <property type="entry name" value="Winged helix' DNA-binding domain"/>
    <property type="match status" value="1"/>
</dbReference>